<dbReference type="GO" id="GO:0004331">
    <property type="term" value="F:fructose-2,6-bisphosphate 2-phosphatase activity"/>
    <property type="evidence" value="ECO:0007669"/>
    <property type="project" value="TreeGrafter"/>
</dbReference>
<evidence type="ECO:0008006" key="6">
    <source>
        <dbReference type="Google" id="ProtNLM"/>
    </source>
</evidence>
<feature type="compositionally biased region" description="Pro residues" evidence="3">
    <location>
        <begin position="601"/>
        <end position="615"/>
    </location>
</feature>
<dbReference type="InterPro" id="IPR003094">
    <property type="entry name" value="6Pfruct_kin"/>
</dbReference>
<reference evidence="4 5" key="1">
    <citation type="submission" date="2018-07" db="EMBL/GenBank/DDBJ databases">
        <title>A high quality draft genome assembly of the barn swallow (H. rustica rustica).</title>
        <authorList>
            <person name="Formenti G."/>
            <person name="Chiara M."/>
            <person name="Poveda L."/>
            <person name="Francoijs K.-J."/>
            <person name="Bonisoli-Alquati A."/>
            <person name="Canova L."/>
            <person name="Gianfranceschi L."/>
            <person name="Horner D.S."/>
            <person name="Saino N."/>
        </authorList>
    </citation>
    <scope>NUCLEOTIDE SEQUENCE [LARGE SCALE GENOMIC DNA]</scope>
    <source>
        <strain evidence="4">Chelidonia</strain>
        <tissue evidence="4">Blood</tissue>
    </source>
</reference>
<dbReference type="SUPFAM" id="SSF53254">
    <property type="entry name" value="Phosphoglycerate mutase-like"/>
    <property type="match status" value="1"/>
</dbReference>
<dbReference type="AlphaFoldDB" id="A0A3M0INN5"/>
<keyword evidence="5" id="KW-1185">Reference proteome</keyword>
<protein>
    <recommendedName>
        <fullName evidence="6">6-phosphofructo-2-kinase</fullName>
    </recommendedName>
</protein>
<keyword evidence="2" id="KW-0511">Multifunctional enzyme</keyword>
<dbReference type="PROSITE" id="PS50096">
    <property type="entry name" value="IQ"/>
    <property type="match status" value="1"/>
</dbReference>
<evidence type="ECO:0000256" key="2">
    <source>
        <dbReference type="ARBA" id="ARBA00023268"/>
    </source>
</evidence>
<feature type="compositionally biased region" description="Pro residues" evidence="3">
    <location>
        <begin position="463"/>
        <end position="479"/>
    </location>
</feature>
<evidence type="ECO:0000256" key="1">
    <source>
        <dbReference type="ARBA" id="ARBA00008408"/>
    </source>
</evidence>
<feature type="compositionally biased region" description="Polar residues" evidence="3">
    <location>
        <begin position="285"/>
        <end position="304"/>
    </location>
</feature>
<dbReference type="PANTHER" id="PTHR10606">
    <property type="entry name" value="6-PHOSPHOFRUCTO-2-KINASE/FRUCTOSE-2,6-BISPHOSPHATASE"/>
    <property type="match status" value="1"/>
</dbReference>
<feature type="region of interest" description="Disordered" evidence="3">
    <location>
        <begin position="111"/>
        <end position="131"/>
    </location>
</feature>
<comment type="similarity">
    <text evidence="1">In the C-terminal section; belongs to the phosphoglycerate mutase family.</text>
</comment>
<name>A0A3M0INN5_HIRRU</name>
<dbReference type="InterPro" id="IPR013078">
    <property type="entry name" value="His_Pase_superF_clade-1"/>
</dbReference>
<feature type="compositionally biased region" description="Low complexity" evidence="3">
    <location>
        <begin position="350"/>
        <end position="364"/>
    </location>
</feature>
<evidence type="ECO:0000313" key="4">
    <source>
        <dbReference type="EMBL" id="RMB90022.1"/>
    </source>
</evidence>
<evidence type="ECO:0000256" key="3">
    <source>
        <dbReference type="SAM" id="MobiDB-lite"/>
    </source>
</evidence>
<dbReference type="EMBL" id="QRBI01000262">
    <property type="protein sequence ID" value="RMB90022.1"/>
    <property type="molecule type" value="Genomic_DNA"/>
</dbReference>
<feature type="compositionally biased region" description="Basic and acidic residues" evidence="3">
    <location>
        <begin position="182"/>
        <end position="200"/>
    </location>
</feature>
<dbReference type="InterPro" id="IPR029033">
    <property type="entry name" value="His_PPase_superfam"/>
</dbReference>
<dbReference type="PANTHER" id="PTHR10606:SF15">
    <property type="entry name" value="6-PHOSPHOFRUCTO-2-KINASE_FRUCTOSE-2,6-BISPHOSPHATASE 1"/>
    <property type="match status" value="1"/>
</dbReference>
<dbReference type="Gene3D" id="3.40.50.1240">
    <property type="entry name" value="Phosphoglycerate mutase-like"/>
    <property type="match status" value="1"/>
</dbReference>
<accession>A0A3M0INN5</accession>
<dbReference type="GO" id="GO:0043540">
    <property type="term" value="C:6-phosphofructo-2-kinase/fructose-2,6-biphosphatase complex"/>
    <property type="evidence" value="ECO:0007669"/>
    <property type="project" value="TreeGrafter"/>
</dbReference>
<sequence>MTYEEIQERYPKELALRDQDKYRYRYPKGERLEPVIMELERQENVLVVCHQAVMRCLLAYFLDKSAGEALGTDELPYLKCPLHTGAEADPRGLRRQVSPHAGDMLTGFYPLQTTQESPSSSHSPAQGHAEPEAQFQNHLEAEALYGEPELPYPSHGDPEAAFPAHLERDGSYAEHLERDGSYAEHLERERPYPAHLDRDGPYSGEPSTSGLRGPKGEGAALPEPERGQDGAGRAIPGRMEQDGQYPGRMEQDGQYPGRMEQEAQYPGRMEQEAQYPGRRSRKRNSTAAWSGISSTSRTWSATGSTGAGWSRTDSIPAGWSRTGSIPAGWSRTGSIPAGWSRTGNIPAGWTARGSTRRGTGSTRRGTGKYPARLEQEAPYPARLDREAPFRSRDGRYGSCWERDWARGPLSRGASRSSSPGAGHSTSASTSPATTLQRKSDRDSSRTVSVDGEAPGSEGGAPVPDSPGRPPPYRGLPQPAPQGRAGPGGSPRRGLAPPAPQPASVALRKQEEEEESKRPKALSDSYELSTDLQDKTVEMLERKYGGYFRSRRAARTIQAAFRRYRMAQKFERLRSEGGRARRLALPGLRLQFSFEEYDRGPRPAPAPGPPPPPPPYFQGKPASLDEGVLGARGERPATGVLPGGP</sequence>
<dbReference type="CDD" id="cd07067">
    <property type="entry name" value="HP_PGM_like"/>
    <property type="match status" value="1"/>
</dbReference>
<organism evidence="4 5">
    <name type="scientific">Hirundo rustica rustica</name>
    <dbReference type="NCBI Taxonomy" id="333673"/>
    <lineage>
        <taxon>Eukaryota</taxon>
        <taxon>Metazoa</taxon>
        <taxon>Chordata</taxon>
        <taxon>Craniata</taxon>
        <taxon>Vertebrata</taxon>
        <taxon>Euteleostomi</taxon>
        <taxon>Archelosauria</taxon>
        <taxon>Archosauria</taxon>
        <taxon>Dinosauria</taxon>
        <taxon>Saurischia</taxon>
        <taxon>Theropoda</taxon>
        <taxon>Coelurosauria</taxon>
        <taxon>Aves</taxon>
        <taxon>Neognathae</taxon>
        <taxon>Neoaves</taxon>
        <taxon>Telluraves</taxon>
        <taxon>Australaves</taxon>
        <taxon>Passeriformes</taxon>
        <taxon>Sylvioidea</taxon>
        <taxon>Hirundinidae</taxon>
        <taxon>Hirundo</taxon>
    </lineage>
</organism>
<dbReference type="Proteomes" id="UP000269221">
    <property type="component" value="Unassembled WGS sequence"/>
</dbReference>
<feature type="compositionally biased region" description="Polar residues" evidence="3">
    <location>
        <begin position="111"/>
        <end position="124"/>
    </location>
</feature>
<dbReference type="GO" id="GO:0005524">
    <property type="term" value="F:ATP binding"/>
    <property type="evidence" value="ECO:0007669"/>
    <property type="project" value="InterPro"/>
</dbReference>
<gene>
    <name evidence="4" type="ORF">DUI87_33579</name>
</gene>
<feature type="region of interest" description="Disordered" evidence="3">
    <location>
        <begin position="182"/>
        <end position="532"/>
    </location>
</feature>
<dbReference type="OrthoDB" id="430364at2759"/>
<feature type="compositionally biased region" description="Basic and acidic residues" evidence="3">
    <location>
        <begin position="382"/>
        <end position="405"/>
    </location>
</feature>
<feature type="region of interest" description="Disordered" evidence="3">
    <location>
        <begin position="593"/>
        <end position="644"/>
    </location>
</feature>
<evidence type="ECO:0000313" key="5">
    <source>
        <dbReference type="Proteomes" id="UP000269221"/>
    </source>
</evidence>
<proteinExistence type="inferred from homology"/>
<dbReference type="STRING" id="333673.A0A3M0INN5"/>
<dbReference type="GO" id="GO:0006003">
    <property type="term" value="P:fructose 2,6-bisphosphate metabolic process"/>
    <property type="evidence" value="ECO:0007669"/>
    <property type="project" value="InterPro"/>
</dbReference>
<feature type="compositionally biased region" description="Low complexity" evidence="3">
    <location>
        <begin position="406"/>
        <end position="434"/>
    </location>
</feature>
<feature type="compositionally biased region" description="Basic and acidic residues" evidence="3">
    <location>
        <begin position="507"/>
        <end position="517"/>
    </location>
</feature>
<comment type="caution">
    <text evidence="4">The sequence shown here is derived from an EMBL/GenBank/DDBJ whole genome shotgun (WGS) entry which is preliminary data.</text>
</comment>
<dbReference type="GO" id="GO:0003873">
    <property type="term" value="F:6-phosphofructo-2-kinase activity"/>
    <property type="evidence" value="ECO:0007669"/>
    <property type="project" value="TreeGrafter"/>
</dbReference>
<dbReference type="Pfam" id="PF00300">
    <property type="entry name" value="His_Phos_1"/>
    <property type="match status" value="1"/>
</dbReference>